<evidence type="ECO:0000259" key="8">
    <source>
        <dbReference type="SMART" id="SM00856"/>
    </source>
</evidence>
<dbReference type="Pfam" id="PF04043">
    <property type="entry name" value="PMEI"/>
    <property type="match status" value="1"/>
</dbReference>
<dbReference type="AlphaFoldDB" id="A0A371I6Z7"/>
<evidence type="ECO:0000256" key="2">
    <source>
        <dbReference type="ARBA" id="ARBA00022523"/>
    </source>
</evidence>
<comment type="subcellular location">
    <subcellularLocation>
        <location evidence="1">Secreted</location>
        <location evidence="1">Extracellular space</location>
        <location evidence="1">Apoplast</location>
    </subcellularLocation>
</comment>
<keyword evidence="3" id="KW-0964">Secreted</keyword>
<reference evidence="9" key="1">
    <citation type="submission" date="2018-05" db="EMBL/GenBank/DDBJ databases">
        <title>Draft genome of Mucuna pruriens seed.</title>
        <authorList>
            <person name="Nnadi N.E."/>
            <person name="Vos R."/>
            <person name="Hasami M.H."/>
            <person name="Devisetty U.K."/>
            <person name="Aguiy J.C."/>
        </authorList>
    </citation>
    <scope>NUCLEOTIDE SEQUENCE [LARGE SCALE GENOMIC DNA]</scope>
    <source>
        <strain evidence="9">JCA_2017</strain>
    </source>
</reference>
<evidence type="ECO:0000313" key="10">
    <source>
        <dbReference type="Proteomes" id="UP000257109"/>
    </source>
</evidence>
<dbReference type="OrthoDB" id="1430376at2759"/>
<proteinExistence type="inferred from homology"/>
<feature type="signal peptide" evidence="7">
    <location>
        <begin position="1"/>
        <end position="26"/>
    </location>
</feature>
<evidence type="ECO:0000256" key="3">
    <source>
        <dbReference type="ARBA" id="ARBA00022525"/>
    </source>
</evidence>
<dbReference type="EMBL" id="QJKJ01000772">
    <property type="protein sequence ID" value="RDY10798.1"/>
    <property type="molecule type" value="Genomic_DNA"/>
</dbReference>
<dbReference type="GO" id="GO:0048046">
    <property type="term" value="C:apoplast"/>
    <property type="evidence" value="ECO:0007669"/>
    <property type="project" value="UniProtKB-SubCell"/>
</dbReference>
<organism evidence="9 10">
    <name type="scientific">Mucuna pruriens</name>
    <name type="common">Velvet bean</name>
    <name type="synonym">Dolichos pruriens</name>
    <dbReference type="NCBI Taxonomy" id="157652"/>
    <lineage>
        <taxon>Eukaryota</taxon>
        <taxon>Viridiplantae</taxon>
        <taxon>Streptophyta</taxon>
        <taxon>Embryophyta</taxon>
        <taxon>Tracheophyta</taxon>
        <taxon>Spermatophyta</taxon>
        <taxon>Magnoliopsida</taxon>
        <taxon>eudicotyledons</taxon>
        <taxon>Gunneridae</taxon>
        <taxon>Pentapetalae</taxon>
        <taxon>rosids</taxon>
        <taxon>fabids</taxon>
        <taxon>Fabales</taxon>
        <taxon>Fabaceae</taxon>
        <taxon>Papilionoideae</taxon>
        <taxon>50 kb inversion clade</taxon>
        <taxon>NPAAA clade</taxon>
        <taxon>indigoferoid/millettioid clade</taxon>
        <taxon>Phaseoleae</taxon>
        <taxon>Mucuna</taxon>
    </lineage>
</organism>
<feature type="non-terminal residue" evidence="9">
    <location>
        <position position="1"/>
    </location>
</feature>
<dbReference type="Proteomes" id="UP000257109">
    <property type="component" value="Unassembled WGS sequence"/>
</dbReference>
<feature type="chain" id="PRO_5016706014" evidence="7">
    <location>
        <begin position="27"/>
        <end position="226"/>
    </location>
</feature>
<dbReference type="PANTHER" id="PTHR31080">
    <property type="entry name" value="PECTINESTERASE INHIBITOR-LIKE"/>
    <property type="match status" value="1"/>
</dbReference>
<evidence type="ECO:0000256" key="1">
    <source>
        <dbReference type="ARBA" id="ARBA00004271"/>
    </source>
</evidence>
<evidence type="ECO:0000256" key="7">
    <source>
        <dbReference type="SAM" id="SignalP"/>
    </source>
</evidence>
<dbReference type="GO" id="GO:0004857">
    <property type="term" value="F:enzyme inhibitor activity"/>
    <property type="evidence" value="ECO:0007669"/>
    <property type="project" value="InterPro"/>
</dbReference>
<comment type="similarity">
    <text evidence="6">Belongs to the PMEI family.</text>
</comment>
<dbReference type="STRING" id="157652.A0A371I6Z7"/>
<evidence type="ECO:0000256" key="5">
    <source>
        <dbReference type="ARBA" id="ARBA00023157"/>
    </source>
</evidence>
<dbReference type="Gene3D" id="1.20.140.40">
    <property type="entry name" value="Invertase/pectin methylesterase inhibitor family protein"/>
    <property type="match status" value="1"/>
</dbReference>
<evidence type="ECO:0000256" key="4">
    <source>
        <dbReference type="ARBA" id="ARBA00022729"/>
    </source>
</evidence>
<comment type="caution">
    <text evidence="9">The sequence shown here is derived from an EMBL/GenBank/DDBJ whole genome shotgun (WGS) entry which is preliminary data.</text>
</comment>
<gene>
    <name evidence="9" type="primary">PMEI3</name>
    <name evidence="9" type="ORF">CR513_04623</name>
</gene>
<keyword evidence="5" id="KW-1015">Disulfide bond</keyword>
<accession>A0A371I6Z7</accession>
<sequence>MQKQSITTLAFTVVLLLLSPARAAAARRPRDPVQSWCAKARYPTLCVQTLSNYSNPNTKPLDLAQAAVKVSLAHTLTLSVYLKTLKSQAASPSFGKRQRVAVSDCVEQISDSVSELSKTLNELQHLRTGTFQWQMSNAQTWTSTALTNGATCLDGFNDGTVKLELKRRVTDVAMLTSNALYLINRLGDDSGTGKPLTTICLQCKLSSLLVFATRTYHMYIDLYDFF</sequence>
<name>A0A371I6Z7_MUCPR</name>
<dbReference type="InterPro" id="IPR035513">
    <property type="entry name" value="Invertase/methylesterase_inhib"/>
</dbReference>
<protein>
    <submittedName>
        <fullName evidence="9">Pectinesterase inhibitor 3</fullName>
    </submittedName>
</protein>
<dbReference type="SMART" id="SM00856">
    <property type="entry name" value="PMEI"/>
    <property type="match status" value="1"/>
</dbReference>
<dbReference type="SUPFAM" id="SSF101148">
    <property type="entry name" value="Plant invertase/pectin methylesterase inhibitor"/>
    <property type="match status" value="1"/>
</dbReference>
<keyword evidence="4 7" id="KW-0732">Signal</keyword>
<feature type="domain" description="Pectinesterase inhibitor" evidence="8">
    <location>
        <begin position="28"/>
        <end position="182"/>
    </location>
</feature>
<evidence type="ECO:0000313" key="9">
    <source>
        <dbReference type="EMBL" id="RDY10798.1"/>
    </source>
</evidence>
<keyword evidence="2" id="KW-0052">Apoplast</keyword>
<dbReference type="NCBIfam" id="TIGR01614">
    <property type="entry name" value="PME_inhib"/>
    <property type="match status" value="1"/>
</dbReference>
<dbReference type="InterPro" id="IPR051955">
    <property type="entry name" value="PME_Inhibitor"/>
</dbReference>
<evidence type="ECO:0000256" key="6">
    <source>
        <dbReference type="ARBA" id="ARBA00038471"/>
    </source>
</evidence>
<dbReference type="InterPro" id="IPR006501">
    <property type="entry name" value="Pectinesterase_inhib_dom"/>
</dbReference>
<keyword evidence="10" id="KW-1185">Reference proteome</keyword>
<dbReference type="CDD" id="cd15798">
    <property type="entry name" value="PMEI-like_3"/>
    <property type="match status" value="1"/>
</dbReference>
<dbReference type="FunFam" id="1.20.140.40:FF:000006">
    <property type="entry name" value="Pectinesterase inhibitor 3"/>
    <property type="match status" value="1"/>
</dbReference>
<dbReference type="PANTHER" id="PTHR31080:SF112">
    <property type="entry name" value="PLANT INVERTASE_PECTIN METHYLESTERASE INHIBITOR"/>
    <property type="match status" value="1"/>
</dbReference>